<dbReference type="EMBL" id="JAKFHA010000015">
    <property type="protein sequence ID" value="MCF2530197.1"/>
    <property type="molecule type" value="Genomic_DNA"/>
</dbReference>
<gene>
    <name evidence="8" type="ORF">LZ495_23650</name>
</gene>
<keyword evidence="4" id="KW-0378">Hydrolase</keyword>
<dbReference type="InterPro" id="IPR000086">
    <property type="entry name" value="NUDIX_hydrolase_dom"/>
</dbReference>
<dbReference type="Pfam" id="PF00293">
    <property type="entry name" value="NUDIX"/>
    <property type="match status" value="1"/>
</dbReference>
<sequence>MSESVAEFVSTARKRLAAFRHIAVPDTPGMRRAAVVLCIAEFGGRPQVVVIKRAYRGRNPGQWGLPGGRLDAGETPLQAGLRELHEELGLELAEDAVLGRLDDFPAASGFAITPIVAAVDGPVVLTPNHEIHTVHTVGLDRLAAPDTPRWVPQPGGPPLLQMHLAPDMLLHAPTGALLWQFREVVLLDHPDARAADFAQPDWTRH</sequence>
<evidence type="ECO:0000256" key="1">
    <source>
        <dbReference type="ARBA" id="ARBA00001936"/>
    </source>
</evidence>
<dbReference type="PANTHER" id="PTHR12992:SF11">
    <property type="entry name" value="MITOCHONDRIAL COENZYME A DIPHOSPHATASE NUDT8"/>
    <property type="match status" value="1"/>
</dbReference>
<evidence type="ECO:0000256" key="3">
    <source>
        <dbReference type="ARBA" id="ARBA00022723"/>
    </source>
</evidence>
<dbReference type="InterPro" id="IPR045121">
    <property type="entry name" value="CoAse"/>
</dbReference>
<dbReference type="Gene3D" id="3.90.79.10">
    <property type="entry name" value="Nucleoside Triphosphate Pyrophosphohydrolase"/>
    <property type="match status" value="1"/>
</dbReference>
<dbReference type="PANTHER" id="PTHR12992">
    <property type="entry name" value="NUDIX HYDROLASE"/>
    <property type="match status" value="1"/>
</dbReference>
<dbReference type="InterPro" id="IPR015797">
    <property type="entry name" value="NUDIX_hydrolase-like_dom_sf"/>
</dbReference>
<dbReference type="PRINTS" id="PR00502">
    <property type="entry name" value="NUDIXFAMILY"/>
</dbReference>
<evidence type="ECO:0000256" key="2">
    <source>
        <dbReference type="ARBA" id="ARBA00001946"/>
    </source>
</evidence>
<accession>A0AA41Q2U9</accession>
<evidence type="ECO:0000259" key="7">
    <source>
        <dbReference type="PROSITE" id="PS51462"/>
    </source>
</evidence>
<feature type="domain" description="Nudix hydrolase" evidence="7">
    <location>
        <begin position="30"/>
        <end position="164"/>
    </location>
</feature>
<dbReference type="InterPro" id="IPR020476">
    <property type="entry name" value="Nudix_hydrolase"/>
</dbReference>
<evidence type="ECO:0000313" key="9">
    <source>
        <dbReference type="Proteomes" id="UP001165378"/>
    </source>
</evidence>
<dbReference type="GO" id="GO:0010945">
    <property type="term" value="F:coenzyme A diphosphatase activity"/>
    <property type="evidence" value="ECO:0007669"/>
    <property type="project" value="InterPro"/>
</dbReference>
<evidence type="ECO:0000256" key="4">
    <source>
        <dbReference type="ARBA" id="ARBA00022801"/>
    </source>
</evidence>
<organism evidence="8 9">
    <name type="scientific">Yinghuangia soli</name>
    <dbReference type="NCBI Taxonomy" id="2908204"/>
    <lineage>
        <taxon>Bacteria</taxon>
        <taxon>Bacillati</taxon>
        <taxon>Actinomycetota</taxon>
        <taxon>Actinomycetes</taxon>
        <taxon>Kitasatosporales</taxon>
        <taxon>Streptomycetaceae</taxon>
        <taxon>Yinghuangia</taxon>
    </lineage>
</organism>
<keyword evidence="3" id="KW-0479">Metal-binding</keyword>
<dbReference type="Proteomes" id="UP001165378">
    <property type="component" value="Unassembled WGS sequence"/>
</dbReference>
<protein>
    <submittedName>
        <fullName evidence="8">NUDIX domain-containing protein</fullName>
    </submittedName>
</protein>
<keyword evidence="5" id="KW-0460">Magnesium</keyword>
<evidence type="ECO:0000256" key="5">
    <source>
        <dbReference type="ARBA" id="ARBA00022842"/>
    </source>
</evidence>
<comment type="cofactor">
    <cofactor evidence="1">
        <name>Mn(2+)</name>
        <dbReference type="ChEBI" id="CHEBI:29035"/>
    </cofactor>
</comment>
<dbReference type="GO" id="GO:0046872">
    <property type="term" value="F:metal ion binding"/>
    <property type="evidence" value="ECO:0007669"/>
    <property type="project" value="UniProtKB-KW"/>
</dbReference>
<dbReference type="SUPFAM" id="SSF55811">
    <property type="entry name" value="Nudix"/>
    <property type="match status" value="1"/>
</dbReference>
<comment type="caution">
    <text evidence="8">The sequence shown here is derived from an EMBL/GenBank/DDBJ whole genome shotgun (WGS) entry which is preliminary data.</text>
</comment>
<evidence type="ECO:0000313" key="8">
    <source>
        <dbReference type="EMBL" id="MCF2530197.1"/>
    </source>
</evidence>
<keyword evidence="9" id="KW-1185">Reference proteome</keyword>
<dbReference type="RefSeq" id="WP_235054866.1">
    <property type="nucleotide sequence ID" value="NZ_JAKFHA010000015.1"/>
</dbReference>
<keyword evidence="6" id="KW-0464">Manganese</keyword>
<name>A0AA41Q2U9_9ACTN</name>
<reference evidence="8" key="1">
    <citation type="submission" date="2022-01" db="EMBL/GenBank/DDBJ databases">
        <title>Genome-Based Taxonomic Classification of the Phylum Actinobacteria.</title>
        <authorList>
            <person name="Gao Y."/>
        </authorList>
    </citation>
    <scope>NUCLEOTIDE SEQUENCE</scope>
    <source>
        <strain evidence="8">KLBMP 8922</strain>
    </source>
</reference>
<comment type="cofactor">
    <cofactor evidence="2">
        <name>Mg(2+)</name>
        <dbReference type="ChEBI" id="CHEBI:18420"/>
    </cofactor>
</comment>
<proteinExistence type="predicted"/>
<dbReference type="PROSITE" id="PS51462">
    <property type="entry name" value="NUDIX"/>
    <property type="match status" value="1"/>
</dbReference>
<dbReference type="AlphaFoldDB" id="A0AA41Q2U9"/>
<evidence type="ECO:0000256" key="6">
    <source>
        <dbReference type="ARBA" id="ARBA00023211"/>
    </source>
</evidence>